<keyword evidence="1" id="KW-0472">Membrane</keyword>
<keyword evidence="1" id="KW-1133">Transmembrane helix</keyword>
<accession>A0A8D9BRL5</accession>
<sequence>MDLSQEDIDSWLLRRSFVSPCLLSEDCSVSSVSHVWSSLGSSMSWVSWFLLLLVCQFVVALTPLNHNIENNEFKLSGRDFLEFNFETVLICGCSIYFYRASRVC</sequence>
<keyword evidence="1" id="KW-0812">Transmembrane</keyword>
<reference evidence="2" key="1">
    <citation type="submission" date="2021-05" db="EMBL/GenBank/DDBJ databases">
        <authorList>
            <person name="Alioto T."/>
            <person name="Alioto T."/>
            <person name="Gomez Garrido J."/>
        </authorList>
    </citation>
    <scope>NUCLEOTIDE SEQUENCE</scope>
</reference>
<dbReference type="AlphaFoldDB" id="A0A8D9BRL5"/>
<evidence type="ECO:0000313" key="2">
    <source>
        <dbReference type="EMBL" id="CAG6790113.1"/>
    </source>
</evidence>
<feature type="transmembrane region" description="Helical" evidence="1">
    <location>
        <begin position="45"/>
        <end position="64"/>
    </location>
</feature>
<dbReference type="EMBL" id="HBUF01668289">
    <property type="protein sequence ID" value="CAG6790113.1"/>
    <property type="molecule type" value="Transcribed_RNA"/>
</dbReference>
<evidence type="ECO:0000256" key="1">
    <source>
        <dbReference type="SAM" id="Phobius"/>
    </source>
</evidence>
<protein>
    <submittedName>
        <fullName evidence="2">Uncharacterized protein</fullName>
    </submittedName>
</protein>
<organism evidence="2">
    <name type="scientific">Cacopsylla melanoneura</name>
    <dbReference type="NCBI Taxonomy" id="428564"/>
    <lineage>
        <taxon>Eukaryota</taxon>
        <taxon>Metazoa</taxon>
        <taxon>Ecdysozoa</taxon>
        <taxon>Arthropoda</taxon>
        <taxon>Hexapoda</taxon>
        <taxon>Insecta</taxon>
        <taxon>Pterygota</taxon>
        <taxon>Neoptera</taxon>
        <taxon>Paraneoptera</taxon>
        <taxon>Hemiptera</taxon>
        <taxon>Sternorrhyncha</taxon>
        <taxon>Psylloidea</taxon>
        <taxon>Psyllidae</taxon>
        <taxon>Psyllinae</taxon>
        <taxon>Cacopsylla</taxon>
    </lineage>
</organism>
<name>A0A8D9BRL5_9HEMI</name>
<proteinExistence type="predicted"/>